<gene>
    <name evidence="2" type="ORF">LshimejAT787_1400730</name>
</gene>
<dbReference type="InterPro" id="IPR051209">
    <property type="entry name" value="FAD-bind_Monooxygenase_sf"/>
</dbReference>
<dbReference type="SUPFAM" id="SSF51905">
    <property type="entry name" value="FAD/NAD(P)-binding domain"/>
    <property type="match status" value="1"/>
</dbReference>
<dbReference type="InterPro" id="IPR036188">
    <property type="entry name" value="FAD/NAD-bd_sf"/>
</dbReference>
<comment type="similarity">
    <text evidence="1">Belongs to the FAD-binding monooxygenase family.</text>
</comment>
<evidence type="ECO:0000313" key="2">
    <source>
        <dbReference type="EMBL" id="GLB43561.1"/>
    </source>
</evidence>
<dbReference type="EMBL" id="BRPK01000014">
    <property type="protein sequence ID" value="GLB43561.1"/>
    <property type="molecule type" value="Genomic_DNA"/>
</dbReference>
<evidence type="ECO:0000256" key="1">
    <source>
        <dbReference type="ARBA" id="ARBA00010139"/>
    </source>
</evidence>
<comment type="caution">
    <text evidence="2">The sequence shown here is derived from an EMBL/GenBank/DDBJ whole genome shotgun (WGS) entry which is preliminary data.</text>
</comment>
<reference evidence="2" key="1">
    <citation type="submission" date="2022-07" db="EMBL/GenBank/DDBJ databases">
        <title>The genome of Lyophyllum shimeji provides insight into the initial evolution of ectomycorrhizal fungal genome.</title>
        <authorList>
            <person name="Kobayashi Y."/>
            <person name="Shibata T."/>
            <person name="Hirakawa H."/>
            <person name="Shigenobu S."/>
            <person name="Nishiyama T."/>
            <person name="Yamada A."/>
            <person name="Hasebe M."/>
            <person name="Kawaguchi M."/>
        </authorList>
    </citation>
    <scope>NUCLEOTIDE SEQUENCE</scope>
    <source>
        <strain evidence="2">AT787</strain>
    </source>
</reference>
<dbReference type="OrthoDB" id="74360at2759"/>
<sequence length="649" mass="72852">MGNEPASTGINGTYGARRTNGVNGAHHIDSANGVNEVNGHSNGINGHTNGVTNGVHDHTTHARTYKLPTFAVDEPRPMKVVCIGAGYSGITAGIRFRQRVKNVDITVYESNAGVGGTWFANRYPGLACDIPSHAYQLTFEDNINWSAFYAPGPEIRAYLDHVVDKYRLRPFIKLRHRITGAIYNEGTGKWHLTVRRPRAGSPTEAGEHVEWDWKVDYEEFEDTADVVLAGMGPLSRWAWPDIEGLESFEGRVMHSAQWDMGEDGKGGWEETVKDWGDKKVGIIGVGSSAIQMVPALQPRVKHVTNYVRGKTWLSASFVKERLVKLANGEEVSNYVFTEEDKKKFQDPVYYKDFRWQLECELNGANPATLRGTPMQEGAKVAFREDMLKKLAKKPWIADHLIPDFAPCCRRLTPGPGYLEALCEDNVDFVPTHIKRITPTGIETEDGKHQDLDIIICATGFDTTFKFDFPILGRSGEDLSKRFEPHPRTYLAMAVDGFPNWFQCLGPNAGVGAGSLLLILERQVDYAVAATLKMQREHLKSMDVKREAVDDFDAYLESYFPSTVYSEKCRSWYKAGKIEGRVVALWPGSALHAARSLEHPRWEDYNYERLEGPVKNRFYWLGDGQAVADKDPKGDKAWYLKEVDYPPVPA</sequence>
<dbReference type="AlphaFoldDB" id="A0A9P3PYR1"/>
<dbReference type="Proteomes" id="UP001063166">
    <property type="component" value="Unassembled WGS sequence"/>
</dbReference>
<name>A0A9P3PYR1_LYOSH</name>
<organism evidence="2 3">
    <name type="scientific">Lyophyllum shimeji</name>
    <name type="common">Hon-shimeji</name>
    <name type="synonym">Tricholoma shimeji</name>
    <dbReference type="NCBI Taxonomy" id="47721"/>
    <lineage>
        <taxon>Eukaryota</taxon>
        <taxon>Fungi</taxon>
        <taxon>Dikarya</taxon>
        <taxon>Basidiomycota</taxon>
        <taxon>Agaricomycotina</taxon>
        <taxon>Agaricomycetes</taxon>
        <taxon>Agaricomycetidae</taxon>
        <taxon>Agaricales</taxon>
        <taxon>Tricholomatineae</taxon>
        <taxon>Lyophyllaceae</taxon>
        <taxon>Lyophyllum</taxon>
    </lineage>
</organism>
<dbReference type="Pfam" id="PF13450">
    <property type="entry name" value="NAD_binding_8"/>
    <property type="match status" value="1"/>
</dbReference>
<dbReference type="PANTHER" id="PTHR42877:SF7">
    <property type="entry name" value="FLAVIN-BINDING MONOOXYGENASE-RELATED"/>
    <property type="match status" value="1"/>
</dbReference>
<protein>
    <submittedName>
        <fullName evidence="2">NAD(P)-binding Rossmann-like domain containing protein</fullName>
    </submittedName>
</protein>
<proteinExistence type="inferred from homology"/>
<dbReference type="Gene3D" id="3.50.50.60">
    <property type="entry name" value="FAD/NAD(P)-binding domain"/>
    <property type="match status" value="3"/>
</dbReference>
<accession>A0A9P3PYR1</accession>
<keyword evidence="3" id="KW-1185">Reference proteome</keyword>
<evidence type="ECO:0000313" key="3">
    <source>
        <dbReference type="Proteomes" id="UP001063166"/>
    </source>
</evidence>
<dbReference type="PANTHER" id="PTHR42877">
    <property type="entry name" value="L-ORNITHINE N(5)-MONOOXYGENASE-RELATED"/>
    <property type="match status" value="1"/>
</dbReference>